<feature type="domain" description="VPS10" evidence="7">
    <location>
        <begin position="106"/>
        <end position="741"/>
    </location>
</feature>
<dbReference type="GO" id="GO:0005829">
    <property type="term" value="C:cytosol"/>
    <property type="evidence" value="ECO:0007669"/>
    <property type="project" value="GOC"/>
</dbReference>
<keyword evidence="5" id="KW-1133">Transmembrane helix</keyword>
<accession>A0A8H7CUY4</accession>
<evidence type="ECO:0000256" key="4">
    <source>
        <dbReference type="ARBA" id="ARBA00023180"/>
    </source>
</evidence>
<name>A0A8H7CUY4_9AGAR</name>
<dbReference type="EMBL" id="JACAZH010000013">
    <property type="protein sequence ID" value="KAF7351235.1"/>
    <property type="molecule type" value="Genomic_DNA"/>
</dbReference>
<dbReference type="OrthoDB" id="443634at2759"/>
<dbReference type="PANTHER" id="PTHR12106:SF27">
    <property type="entry name" value="SORTILIN-RELATED RECEPTOR"/>
    <property type="match status" value="1"/>
</dbReference>
<dbReference type="InterPro" id="IPR006581">
    <property type="entry name" value="VPS10"/>
</dbReference>
<dbReference type="GO" id="GO:0006896">
    <property type="term" value="P:Golgi to vacuole transport"/>
    <property type="evidence" value="ECO:0007669"/>
    <property type="project" value="TreeGrafter"/>
</dbReference>
<evidence type="ECO:0000313" key="9">
    <source>
        <dbReference type="Proteomes" id="UP000623467"/>
    </source>
</evidence>
<gene>
    <name evidence="8" type="ORF">MSAN_01555000</name>
</gene>
<evidence type="ECO:0000256" key="5">
    <source>
        <dbReference type="SAM" id="Phobius"/>
    </source>
</evidence>
<dbReference type="GO" id="GO:0016020">
    <property type="term" value="C:membrane"/>
    <property type="evidence" value="ECO:0007669"/>
    <property type="project" value="UniProtKB-SubCell"/>
</dbReference>
<evidence type="ECO:0000313" key="8">
    <source>
        <dbReference type="EMBL" id="KAF7351235.1"/>
    </source>
</evidence>
<organism evidence="8 9">
    <name type="scientific">Mycena sanguinolenta</name>
    <dbReference type="NCBI Taxonomy" id="230812"/>
    <lineage>
        <taxon>Eukaryota</taxon>
        <taxon>Fungi</taxon>
        <taxon>Dikarya</taxon>
        <taxon>Basidiomycota</taxon>
        <taxon>Agaricomycotina</taxon>
        <taxon>Agaricomycetes</taxon>
        <taxon>Agaricomycetidae</taxon>
        <taxon>Agaricales</taxon>
        <taxon>Marasmiineae</taxon>
        <taxon>Mycenaceae</taxon>
        <taxon>Mycena</taxon>
    </lineage>
</organism>
<dbReference type="GO" id="GO:0006623">
    <property type="term" value="P:protein targeting to vacuole"/>
    <property type="evidence" value="ECO:0007669"/>
    <property type="project" value="TreeGrafter"/>
</dbReference>
<dbReference type="Proteomes" id="UP000623467">
    <property type="component" value="Unassembled WGS sequence"/>
</dbReference>
<dbReference type="SUPFAM" id="SSF110296">
    <property type="entry name" value="Oligoxyloglucan reducing end-specific cellobiohydrolase"/>
    <property type="match status" value="1"/>
</dbReference>
<dbReference type="InterPro" id="IPR015943">
    <property type="entry name" value="WD40/YVTN_repeat-like_dom_sf"/>
</dbReference>
<dbReference type="Gene3D" id="3.30.60.270">
    <property type="match status" value="1"/>
</dbReference>
<keyword evidence="6" id="KW-0732">Signal</keyword>
<dbReference type="InterPro" id="IPR031778">
    <property type="entry name" value="Sortilin_N"/>
</dbReference>
<dbReference type="Gene3D" id="2.10.70.80">
    <property type="match status" value="1"/>
</dbReference>
<keyword evidence="9" id="KW-1185">Reference proteome</keyword>
<sequence>MHRHLYAAGLLYLLSLASLLLARNPEHAISNCMNPPAKPFSSHETMTRAQTYMDFGYRKILANACGMQNEKAVETCAQGAEGDIIHQTFQFPSQIVQQAYFKSESKMILVRLEDYSIWQSSDEGYTWRQLFPQERFLAFYHHKYTADRAYLITNTNRFYTTTDSGRTWIRLVAPTPPNTFRAQILRFHPDSDRLIWTGNKDCNDGPLSRNCHAEAQYSRDNGRHWTFVENYVVNCAWGKDIKLDADPTAILCESYRDKMGSQRYFQGDNPLALIEGSSYFTKKKQLLNHIVGFAKFSEFLVVAEIDPQRRGLNLQVSLDGVKFAPAMFPPSMHPETHAYTILESNTGSLFIHMTMSEWPNPSWGNILKSNSNGTYFGLSIENVNRDERGFVDFEKMIGLNGIALTNVVVNPDEAVLTGQKVLQTRITHDDGGTWKPLMPPWKDSLGNEYDCQRTSCTLHIHGYTERANPHVAYTSPSIVGVLIAAGNVGEYLGPYDQSDTFLSRDAGITWEEIHKGTHLWEFGDSGSILVLANDAEPTDHVLYSTDEGLSWREYRFTKEKMQVHSIMTEPSYTNRRFILEGVVPHSAVSTVVHLDFSCLTNVQCVISIDDPGHDDFELWSPSDDRGLETCIFGRQTLYHRRVRETNCVVGLQPKAQERIISNCHCTKADFECEFNYFKNETDECALFPGTTPLPNDPDNWCRQGEDYWYERTAYRKISFSSCEGGEQLDLGLRHQCRSESAEHTGSTWFLAVLFLMISVAVVAWWHYKRRSPARGAIFLPEDAD</sequence>
<dbReference type="AlphaFoldDB" id="A0A8H7CUY4"/>
<feature type="signal peptide" evidence="6">
    <location>
        <begin position="1"/>
        <end position="22"/>
    </location>
</feature>
<evidence type="ECO:0000256" key="1">
    <source>
        <dbReference type="ARBA" id="ARBA00004370"/>
    </source>
</evidence>
<feature type="transmembrane region" description="Helical" evidence="5">
    <location>
        <begin position="748"/>
        <end position="767"/>
    </location>
</feature>
<reference evidence="8" key="1">
    <citation type="submission" date="2020-05" db="EMBL/GenBank/DDBJ databases">
        <title>Mycena genomes resolve the evolution of fungal bioluminescence.</title>
        <authorList>
            <person name="Tsai I.J."/>
        </authorList>
    </citation>
    <scope>NUCLEOTIDE SEQUENCE</scope>
    <source>
        <strain evidence="8">160909Yilan</strain>
    </source>
</reference>
<keyword evidence="3 5" id="KW-0472">Membrane</keyword>
<protein>
    <submittedName>
        <fullName evidence="8">Sortilin</fullName>
    </submittedName>
</protein>
<dbReference type="InterPro" id="IPR031777">
    <property type="entry name" value="Sortilin_C"/>
</dbReference>
<comment type="subcellular location">
    <subcellularLocation>
        <location evidence="1">Membrane</location>
    </subcellularLocation>
</comment>
<dbReference type="Pfam" id="PF15901">
    <property type="entry name" value="Sortilin_C"/>
    <property type="match status" value="1"/>
</dbReference>
<comment type="caution">
    <text evidence="8">The sequence shown here is derived from an EMBL/GenBank/DDBJ whole genome shotgun (WGS) entry which is preliminary data.</text>
</comment>
<dbReference type="CDD" id="cd15482">
    <property type="entry name" value="Sialidase_non-viral"/>
    <property type="match status" value="1"/>
</dbReference>
<proteinExistence type="predicted"/>
<keyword evidence="2" id="KW-0677">Repeat</keyword>
<dbReference type="Gene3D" id="2.130.10.10">
    <property type="entry name" value="YVTN repeat-like/Quinoprotein amine dehydrogenase"/>
    <property type="match status" value="1"/>
</dbReference>
<dbReference type="Pfam" id="PF15902">
    <property type="entry name" value="Sortilin-Vps10"/>
    <property type="match status" value="1"/>
</dbReference>
<dbReference type="SMART" id="SM00602">
    <property type="entry name" value="VPS10"/>
    <property type="match status" value="1"/>
</dbReference>
<evidence type="ECO:0000259" key="7">
    <source>
        <dbReference type="SMART" id="SM00602"/>
    </source>
</evidence>
<keyword evidence="4" id="KW-0325">Glycoprotein</keyword>
<feature type="chain" id="PRO_5034626593" evidence="6">
    <location>
        <begin position="23"/>
        <end position="784"/>
    </location>
</feature>
<evidence type="ECO:0000256" key="6">
    <source>
        <dbReference type="SAM" id="SignalP"/>
    </source>
</evidence>
<dbReference type="PANTHER" id="PTHR12106">
    <property type="entry name" value="SORTILIN RELATED"/>
    <property type="match status" value="1"/>
</dbReference>
<keyword evidence="5" id="KW-0812">Transmembrane</keyword>
<dbReference type="InterPro" id="IPR050310">
    <property type="entry name" value="VPS10-sortilin"/>
</dbReference>
<evidence type="ECO:0000256" key="3">
    <source>
        <dbReference type="ARBA" id="ARBA00023136"/>
    </source>
</evidence>
<dbReference type="GO" id="GO:0006895">
    <property type="term" value="P:Golgi to endosome transport"/>
    <property type="evidence" value="ECO:0007669"/>
    <property type="project" value="TreeGrafter"/>
</dbReference>
<evidence type="ECO:0000256" key="2">
    <source>
        <dbReference type="ARBA" id="ARBA00022737"/>
    </source>
</evidence>
<dbReference type="GO" id="GO:0005794">
    <property type="term" value="C:Golgi apparatus"/>
    <property type="evidence" value="ECO:0007669"/>
    <property type="project" value="TreeGrafter"/>
</dbReference>